<comment type="similarity">
    <text evidence="2 6">Belongs to the peptidase S26 family.</text>
</comment>
<evidence type="ECO:0000313" key="9">
    <source>
        <dbReference type="Proteomes" id="UP000198625"/>
    </source>
</evidence>
<evidence type="ECO:0000256" key="2">
    <source>
        <dbReference type="ARBA" id="ARBA00009370"/>
    </source>
</evidence>
<dbReference type="GO" id="GO:0006465">
    <property type="term" value="P:signal peptide processing"/>
    <property type="evidence" value="ECO:0007669"/>
    <property type="project" value="InterPro"/>
</dbReference>
<evidence type="ECO:0000256" key="1">
    <source>
        <dbReference type="ARBA" id="ARBA00004401"/>
    </source>
</evidence>
<reference evidence="8 9" key="1">
    <citation type="submission" date="2016-10" db="EMBL/GenBank/DDBJ databases">
        <authorList>
            <person name="de Groot N.N."/>
        </authorList>
    </citation>
    <scope>NUCLEOTIDE SEQUENCE [LARGE SCALE GENOMIC DNA]</scope>
    <source>
        <strain evidence="8 9">DSM 21650</strain>
    </source>
</reference>
<accession>A0A1H3R220</accession>
<feature type="transmembrane region" description="Helical" evidence="6">
    <location>
        <begin position="20"/>
        <end position="46"/>
    </location>
</feature>
<keyword evidence="3 6" id="KW-0645">Protease</keyword>
<dbReference type="GO" id="GO:0005886">
    <property type="term" value="C:plasma membrane"/>
    <property type="evidence" value="ECO:0007669"/>
    <property type="project" value="UniProtKB-SubCell"/>
</dbReference>
<name>A0A1H3R220_9FIRM</name>
<evidence type="ECO:0000256" key="3">
    <source>
        <dbReference type="ARBA" id="ARBA00022670"/>
    </source>
</evidence>
<evidence type="ECO:0000256" key="4">
    <source>
        <dbReference type="ARBA" id="ARBA00022801"/>
    </source>
</evidence>
<dbReference type="PROSITE" id="PS00501">
    <property type="entry name" value="SPASE_I_1"/>
    <property type="match status" value="1"/>
</dbReference>
<dbReference type="Gene3D" id="2.10.109.10">
    <property type="entry name" value="Umud Fragment, subunit A"/>
    <property type="match status" value="1"/>
</dbReference>
<protein>
    <recommendedName>
        <fullName evidence="6">Signal peptidase I</fullName>
        <ecNumber evidence="6">3.4.21.89</ecNumber>
    </recommendedName>
</protein>
<dbReference type="InterPro" id="IPR036286">
    <property type="entry name" value="LexA/Signal_pep-like_sf"/>
</dbReference>
<dbReference type="EC" id="3.4.21.89" evidence="6"/>
<dbReference type="STRING" id="415015.SAMN05660462_02172"/>
<evidence type="ECO:0000256" key="5">
    <source>
        <dbReference type="PIRSR" id="PIRSR600223-1"/>
    </source>
</evidence>
<proteinExistence type="inferred from homology"/>
<dbReference type="PANTHER" id="PTHR43390">
    <property type="entry name" value="SIGNAL PEPTIDASE I"/>
    <property type="match status" value="1"/>
</dbReference>
<evidence type="ECO:0000313" key="8">
    <source>
        <dbReference type="EMBL" id="SDZ19553.1"/>
    </source>
</evidence>
<dbReference type="Pfam" id="PF10502">
    <property type="entry name" value="Peptidase_S26"/>
    <property type="match status" value="1"/>
</dbReference>
<dbReference type="CDD" id="cd06530">
    <property type="entry name" value="S26_SPase_I"/>
    <property type="match status" value="1"/>
</dbReference>
<evidence type="ECO:0000256" key="6">
    <source>
        <dbReference type="RuleBase" id="RU362042"/>
    </source>
</evidence>
<dbReference type="GO" id="GO:0009003">
    <property type="term" value="F:signal peptidase activity"/>
    <property type="evidence" value="ECO:0007669"/>
    <property type="project" value="UniProtKB-EC"/>
</dbReference>
<dbReference type="PRINTS" id="PR00727">
    <property type="entry name" value="LEADERPTASE"/>
</dbReference>
<dbReference type="AlphaFoldDB" id="A0A1H3R220"/>
<feature type="domain" description="Peptidase S26" evidence="7">
    <location>
        <begin position="14"/>
        <end position="172"/>
    </location>
</feature>
<evidence type="ECO:0000259" key="7">
    <source>
        <dbReference type="Pfam" id="PF10502"/>
    </source>
</evidence>
<dbReference type="InterPro" id="IPR019533">
    <property type="entry name" value="Peptidase_S26"/>
</dbReference>
<dbReference type="EMBL" id="FNQE01000024">
    <property type="protein sequence ID" value="SDZ19553.1"/>
    <property type="molecule type" value="Genomic_DNA"/>
</dbReference>
<keyword evidence="6" id="KW-0812">Transmembrane</keyword>
<feature type="active site" evidence="5">
    <location>
        <position position="87"/>
    </location>
</feature>
<organism evidence="8 9">
    <name type="scientific">Proteiniborus ethanoligenes</name>
    <dbReference type="NCBI Taxonomy" id="415015"/>
    <lineage>
        <taxon>Bacteria</taxon>
        <taxon>Bacillati</taxon>
        <taxon>Bacillota</taxon>
        <taxon>Clostridia</taxon>
        <taxon>Eubacteriales</taxon>
        <taxon>Proteiniborus</taxon>
    </lineage>
</organism>
<dbReference type="RefSeq" id="WP_244270524.1">
    <property type="nucleotide sequence ID" value="NZ_FNQE01000024.1"/>
</dbReference>
<feature type="active site" evidence="5">
    <location>
        <position position="44"/>
    </location>
</feature>
<comment type="subcellular location">
    <subcellularLocation>
        <location evidence="1">Cell membrane</location>
        <topology evidence="1">Single-pass type II membrane protein</topology>
    </subcellularLocation>
    <subcellularLocation>
        <location evidence="6">Membrane</location>
        <topology evidence="6">Single-pass type II membrane protein</topology>
    </subcellularLocation>
</comment>
<dbReference type="InterPro" id="IPR019756">
    <property type="entry name" value="Pept_S26A_signal_pept_1_Ser-AS"/>
</dbReference>
<dbReference type="GO" id="GO:0004252">
    <property type="term" value="F:serine-type endopeptidase activity"/>
    <property type="evidence" value="ECO:0007669"/>
    <property type="project" value="InterPro"/>
</dbReference>
<dbReference type="PANTHER" id="PTHR43390:SF1">
    <property type="entry name" value="CHLOROPLAST PROCESSING PEPTIDASE"/>
    <property type="match status" value="1"/>
</dbReference>
<comment type="catalytic activity">
    <reaction evidence="6">
        <text>Cleavage of hydrophobic, N-terminal signal or leader sequences from secreted and periplasmic proteins.</text>
        <dbReference type="EC" id="3.4.21.89"/>
    </reaction>
</comment>
<keyword evidence="9" id="KW-1185">Reference proteome</keyword>
<dbReference type="NCBIfam" id="TIGR02227">
    <property type="entry name" value="sigpep_I_bact"/>
    <property type="match status" value="1"/>
</dbReference>
<keyword evidence="6" id="KW-0472">Membrane</keyword>
<dbReference type="Proteomes" id="UP000198625">
    <property type="component" value="Unassembled WGS sequence"/>
</dbReference>
<dbReference type="InterPro" id="IPR000223">
    <property type="entry name" value="Pept_S26A_signal_pept_1"/>
</dbReference>
<sequence length="183" mass="21219">MEEKQKNNIRKEIFEWTKSIAFALVIAILIKTFLFNTTYVLGYSMYPTLHERDRLFTNKIVYKISEPKHGDIVVLKAPDDPSKDYIKRVIGAAGDKIEIRDGRIYVNGKLYVEDYISEDAYTYCYDNNSWEVPEGYVFVLGDNRNKGASKDSRYLGPIPISSIKGKASYRYFPFDSRFGSLYK</sequence>
<keyword evidence="6" id="KW-1133">Transmembrane helix</keyword>
<gene>
    <name evidence="8" type="ORF">SAMN05660462_02172</name>
</gene>
<dbReference type="SUPFAM" id="SSF51306">
    <property type="entry name" value="LexA/Signal peptidase"/>
    <property type="match status" value="1"/>
</dbReference>
<keyword evidence="4 6" id="KW-0378">Hydrolase</keyword>